<accession>A0ABD5RSL2</accession>
<name>A0ABD5RSL2_9EURY</name>
<dbReference type="AlphaFoldDB" id="A0ABD5RSL2"/>
<dbReference type="PANTHER" id="PTHR30483">
    <property type="entry name" value="LEUCINE-SPECIFIC-BINDING PROTEIN"/>
    <property type="match status" value="1"/>
</dbReference>
<evidence type="ECO:0000259" key="3">
    <source>
        <dbReference type="Pfam" id="PF13458"/>
    </source>
</evidence>
<proteinExistence type="predicted"/>
<evidence type="ECO:0000313" key="4">
    <source>
        <dbReference type="EMBL" id="MFC5973533.1"/>
    </source>
</evidence>
<evidence type="ECO:0000313" key="5">
    <source>
        <dbReference type="Proteomes" id="UP001596099"/>
    </source>
</evidence>
<dbReference type="SUPFAM" id="SSF53822">
    <property type="entry name" value="Periplasmic binding protein-like I"/>
    <property type="match status" value="1"/>
</dbReference>
<keyword evidence="5" id="KW-1185">Reference proteome</keyword>
<dbReference type="InterPro" id="IPR006311">
    <property type="entry name" value="TAT_signal"/>
</dbReference>
<reference evidence="4 5" key="1">
    <citation type="journal article" date="2019" name="Int. J. Syst. Evol. Microbiol.">
        <title>The Global Catalogue of Microorganisms (GCM) 10K type strain sequencing project: providing services to taxonomists for standard genome sequencing and annotation.</title>
        <authorList>
            <consortium name="The Broad Institute Genomics Platform"/>
            <consortium name="The Broad Institute Genome Sequencing Center for Infectious Disease"/>
            <person name="Wu L."/>
            <person name="Ma J."/>
        </authorList>
    </citation>
    <scope>NUCLEOTIDE SEQUENCE [LARGE SCALE GENOMIC DNA]</scope>
    <source>
        <strain evidence="4 5">CGMCC 1.12543</strain>
    </source>
</reference>
<gene>
    <name evidence="4" type="ORF">ACFPYI_19560</name>
</gene>
<evidence type="ECO:0000256" key="1">
    <source>
        <dbReference type="ARBA" id="ARBA00022729"/>
    </source>
</evidence>
<dbReference type="RefSeq" id="WP_247420491.1">
    <property type="nucleotide sequence ID" value="NZ_JALLGW010000003.1"/>
</dbReference>
<keyword evidence="1" id="KW-0732">Signal</keyword>
<comment type="caution">
    <text evidence="4">The sequence shown here is derived from an EMBL/GenBank/DDBJ whole genome shotgun (WGS) entry which is preliminary data.</text>
</comment>
<dbReference type="InterPro" id="IPR028082">
    <property type="entry name" value="Peripla_BP_I"/>
</dbReference>
<dbReference type="EMBL" id="JBHSQH010000002">
    <property type="protein sequence ID" value="MFC5973533.1"/>
    <property type="molecule type" value="Genomic_DNA"/>
</dbReference>
<dbReference type="Gene3D" id="3.40.50.2300">
    <property type="match status" value="2"/>
</dbReference>
<evidence type="ECO:0000256" key="2">
    <source>
        <dbReference type="SAM" id="MobiDB-lite"/>
    </source>
</evidence>
<organism evidence="4 5">
    <name type="scientific">Halomarina salina</name>
    <dbReference type="NCBI Taxonomy" id="1872699"/>
    <lineage>
        <taxon>Archaea</taxon>
        <taxon>Methanobacteriati</taxon>
        <taxon>Methanobacteriota</taxon>
        <taxon>Stenosarchaea group</taxon>
        <taxon>Halobacteria</taxon>
        <taxon>Halobacteriales</taxon>
        <taxon>Natronomonadaceae</taxon>
        <taxon>Halomarina</taxon>
    </lineage>
</organism>
<feature type="domain" description="Leucine-binding protein" evidence="3">
    <location>
        <begin position="54"/>
        <end position="390"/>
    </location>
</feature>
<sequence length="414" mass="44477">MPDNHQHTHRGSTSDSDSTRRTFLRATGALGTAGLTGLAGCTALSGGGGGGDSLTIGISVPLSGDFSNLGSIYETAFDAWEQNVEDSGGLDGTSVELRKEDNQSSESQASEIASQFANDEVDYVVNAYSSPLSRAMAPALEDAQIPLITTGSLNYEIHQGFDYMFMFEPPLARKGAGSILSQHDDGKKVAALAVDLGWARLSQKRFVEQVAPDNGLEVVYSATHARETTDFDSFMLRAKQAGAQSFVATNYSHHVVNMVRSMAARNFTPKYVDAQTATAASIGNDLGSLVEGLAAPTMYMQQFDTAGNEEFLETFKSIRSSEEISADYHAALAYGALQTFEGAYANAGSAEGSELQQQMMNSEFETVAGTASFNENGVQDGIPWSLLQWQDTKSKQLVFPEERATGDVTWPKPW</sequence>
<dbReference type="PROSITE" id="PS51318">
    <property type="entry name" value="TAT"/>
    <property type="match status" value="1"/>
</dbReference>
<dbReference type="InterPro" id="IPR051010">
    <property type="entry name" value="BCAA_transport"/>
</dbReference>
<feature type="region of interest" description="Disordered" evidence="2">
    <location>
        <begin position="84"/>
        <end position="109"/>
    </location>
</feature>
<dbReference type="Pfam" id="PF13458">
    <property type="entry name" value="Peripla_BP_6"/>
    <property type="match status" value="1"/>
</dbReference>
<protein>
    <submittedName>
        <fullName evidence="4">ABC transporter substrate-binding protein</fullName>
    </submittedName>
</protein>
<dbReference type="Proteomes" id="UP001596099">
    <property type="component" value="Unassembled WGS sequence"/>
</dbReference>
<dbReference type="PANTHER" id="PTHR30483:SF6">
    <property type="entry name" value="PERIPLASMIC BINDING PROTEIN OF ABC TRANSPORTER FOR NATURAL AMINO ACIDS"/>
    <property type="match status" value="1"/>
</dbReference>
<dbReference type="InterPro" id="IPR028081">
    <property type="entry name" value="Leu-bd"/>
</dbReference>